<dbReference type="InterPro" id="IPR011701">
    <property type="entry name" value="MFS"/>
</dbReference>
<organism evidence="8 9">
    <name type="scientific">[Torrubiella] hemipterigena</name>
    <dbReference type="NCBI Taxonomy" id="1531966"/>
    <lineage>
        <taxon>Eukaryota</taxon>
        <taxon>Fungi</taxon>
        <taxon>Dikarya</taxon>
        <taxon>Ascomycota</taxon>
        <taxon>Pezizomycotina</taxon>
        <taxon>Sordariomycetes</taxon>
        <taxon>Hypocreomycetidae</taxon>
        <taxon>Hypocreales</taxon>
        <taxon>Clavicipitaceae</taxon>
        <taxon>Clavicipitaceae incertae sedis</taxon>
        <taxon>'Torrubiella' clade</taxon>
    </lineage>
</organism>
<dbReference type="SUPFAM" id="SSF103473">
    <property type="entry name" value="MFS general substrate transporter"/>
    <property type="match status" value="1"/>
</dbReference>
<feature type="transmembrane region" description="Helical" evidence="6">
    <location>
        <begin position="56"/>
        <end position="77"/>
    </location>
</feature>
<keyword evidence="4 6" id="KW-0472">Membrane</keyword>
<evidence type="ECO:0000256" key="6">
    <source>
        <dbReference type="SAM" id="Phobius"/>
    </source>
</evidence>
<reference evidence="8 9" key="1">
    <citation type="journal article" date="2015" name="Genome Announc.">
        <title>Draft Genome Sequence and Gene Annotation of the Entomopathogenic Fungus Verticillium hemipterigenum.</title>
        <authorList>
            <person name="Horn F."/>
            <person name="Habel A."/>
            <person name="Scharf D.H."/>
            <person name="Dworschak J."/>
            <person name="Brakhage A.A."/>
            <person name="Guthke R."/>
            <person name="Hertweck C."/>
            <person name="Linde J."/>
        </authorList>
    </citation>
    <scope>NUCLEOTIDE SEQUENCE [LARGE SCALE GENOMIC DNA]</scope>
</reference>
<dbReference type="AlphaFoldDB" id="A0A0A1T6E1"/>
<feature type="transmembrane region" description="Helical" evidence="6">
    <location>
        <begin position="219"/>
        <end position="241"/>
    </location>
</feature>
<keyword evidence="9" id="KW-1185">Reference proteome</keyword>
<dbReference type="GO" id="GO:0016020">
    <property type="term" value="C:membrane"/>
    <property type="evidence" value="ECO:0007669"/>
    <property type="project" value="UniProtKB-SubCell"/>
</dbReference>
<evidence type="ECO:0000259" key="7">
    <source>
        <dbReference type="PROSITE" id="PS50850"/>
    </source>
</evidence>
<dbReference type="InterPro" id="IPR036259">
    <property type="entry name" value="MFS_trans_sf"/>
</dbReference>
<accession>A0A0A1T6E1</accession>
<dbReference type="Pfam" id="PF07690">
    <property type="entry name" value="MFS_1"/>
    <property type="match status" value="1"/>
</dbReference>
<feature type="transmembrane region" description="Helical" evidence="6">
    <location>
        <begin position="247"/>
        <end position="267"/>
    </location>
</feature>
<feature type="transmembrane region" description="Helical" evidence="6">
    <location>
        <begin position="408"/>
        <end position="429"/>
    </location>
</feature>
<dbReference type="PROSITE" id="PS50850">
    <property type="entry name" value="MFS"/>
    <property type="match status" value="1"/>
</dbReference>
<feature type="transmembrane region" description="Helical" evidence="6">
    <location>
        <begin position="502"/>
        <end position="522"/>
    </location>
</feature>
<feature type="transmembrane region" description="Helical" evidence="6">
    <location>
        <begin position="372"/>
        <end position="396"/>
    </location>
</feature>
<dbReference type="HOGENOM" id="CLU_013756_4_1_1"/>
<dbReference type="OrthoDB" id="194139at2759"/>
<evidence type="ECO:0000256" key="2">
    <source>
        <dbReference type="ARBA" id="ARBA00022692"/>
    </source>
</evidence>
<protein>
    <recommendedName>
        <fullName evidence="7">Major facilitator superfamily (MFS) profile domain-containing protein</fullName>
    </recommendedName>
</protein>
<dbReference type="Gene3D" id="1.20.1250.20">
    <property type="entry name" value="MFS general substrate transporter like domains"/>
    <property type="match status" value="1"/>
</dbReference>
<dbReference type="Proteomes" id="UP000039046">
    <property type="component" value="Unassembled WGS sequence"/>
</dbReference>
<keyword evidence="2 6" id="KW-0812">Transmembrane</keyword>
<evidence type="ECO:0000256" key="4">
    <source>
        <dbReference type="ARBA" id="ARBA00023136"/>
    </source>
</evidence>
<feature type="region of interest" description="Disordered" evidence="5">
    <location>
        <begin position="282"/>
        <end position="304"/>
    </location>
</feature>
<name>A0A0A1T6E1_9HYPO</name>
<dbReference type="GO" id="GO:0022857">
    <property type="term" value="F:transmembrane transporter activity"/>
    <property type="evidence" value="ECO:0007669"/>
    <property type="project" value="InterPro"/>
</dbReference>
<evidence type="ECO:0000256" key="1">
    <source>
        <dbReference type="ARBA" id="ARBA00004141"/>
    </source>
</evidence>
<keyword evidence="3 6" id="KW-1133">Transmembrane helix</keyword>
<evidence type="ECO:0000313" key="8">
    <source>
        <dbReference type="EMBL" id="CEJ90394.1"/>
    </source>
</evidence>
<evidence type="ECO:0000313" key="9">
    <source>
        <dbReference type="Proteomes" id="UP000039046"/>
    </source>
</evidence>
<feature type="transmembrane region" description="Helical" evidence="6">
    <location>
        <begin position="435"/>
        <end position="455"/>
    </location>
</feature>
<feature type="transmembrane region" description="Helical" evidence="6">
    <location>
        <begin position="153"/>
        <end position="172"/>
    </location>
</feature>
<sequence length="531" mass="58046">MAAHDDDDFAGAIAGETRPLLERIDPIVFPDDDDDDSLDPVEATDLPAEFVPSLAFQWRVSLTATAIVTIIMGGQLIMNPATQEIMEDIICHDKFPDHTIGSYNPVDPRCKDNKVQDVLAMVRAWSGAAEMIVPLFVQLPFGVVADKYGRKPVMFSALVGVLFSISWTIFVLANPLRFSVWATIYGNIAYLIGGGGTVAVAMCYTVVTDAIPAANRSTVFYYIIASSRIITVLLTPLSAYLLNIDPWMTQSSGFIVMISGVFLTLMLPETLKLRQKADDKRRTARDVSTARPLVTTPEPGASSSTLSTFIRRSWSSAKNDMSHIWHFLLGSKSIMALIVASGFLFPVRISFAQDVTQYMTKRYNWTWAEATYVMGIENATGVFALMVLLPIFGHQLTKRGYSTLRKDLLIAQVASVFIVFGTVLIAFAFVPQMAIVALVLYSFGAGYAAVIRSILSMIVEPHTIGSLNTVLAMLESSLGAVFSPPLGWLLKTGFNLGGVWMGLPYLVVSVAAVATMLLTLTYRIPKSFGQI</sequence>
<feature type="transmembrane region" description="Helical" evidence="6">
    <location>
        <begin position="184"/>
        <end position="207"/>
    </location>
</feature>
<evidence type="ECO:0000256" key="3">
    <source>
        <dbReference type="ARBA" id="ARBA00022989"/>
    </source>
</evidence>
<comment type="subcellular location">
    <subcellularLocation>
        <location evidence="1">Membrane</location>
        <topology evidence="1">Multi-pass membrane protein</topology>
    </subcellularLocation>
</comment>
<evidence type="ECO:0000256" key="5">
    <source>
        <dbReference type="SAM" id="MobiDB-lite"/>
    </source>
</evidence>
<dbReference type="InterPro" id="IPR020846">
    <property type="entry name" value="MFS_dom"/>
</dbReference>
<dbReference type="PANTHER" id="PTHR23507">
    <property type="entry name" value="ZGC:174356"/>
    <property type="match status" value="1"/>
</dbReference>
<dbReference type="PANTHER" id="PTHR23507:SF1">
    <property type="entry name" value="FI18259P1-RELATED"/>
    <property type="match status" value="1"/>
</dbReference>
<gene>
    <name evidence="8" type="ORF">VHEMI06182</name>
</gene>
<proteinExistence type="predicted"/>
<feature type="transmembrane region" description="Helical" evidence="6">
    <location>
        <begin position="334"/>
        <end position="352"/>
    </location>
</feature>
<dbReference type="EMBL" id="CDHN01000003">
    <property type="protein sequence ID" value="CEJ90394.1"/>
    <property type="molecule type" value="Genomic_DNA"/>
</dbReference>
<feature type="domain" description="Major facilitator superfamily (MFS) profile" evidence="7">
    <location>
        <begin position="334"/>
        <end position="531"/>
    </location>
</feature>
<feature type="transmembrane region" description="Helical" evidence="6">
    <location>
        <begin position="467"/>
        <end position="490"/>
    </location>
</feature>